<accession>A0ABT6Y882</accession>
<organism evidence="2 3">
    <name type="scientific">Flectobacillus roseus</name>
    <dbReference type="NCBI Taxonomy" id="502259"/>
    <lineage>
        <taxon>Bacteria</taxon>
        <taxon>Pseudomonadati</taxon>
        <taxon>Bacteroidota</taxon>
        <taxon>Cytophagia</taxon>
        <taxon>Cytophagales</taxon>
        <taxon>Flectobacillaceae</taxon>
        <taxon>Flectobacillus</taxon>
    </lineage>
</organism>
<name>A0ABT6Y882_9BACT</name>
<reference evidence="2 3" key="1">
    <citation type="submission" date="2023-05" db="EMBL/GenBank/DDBJ databases">
        <title>Novel species of genus Flectobacillus isolated from stream in China.</title>
        <authorList>
            <person name="Lu H."/>
        </authorList>
    </citation>
    <scope>NUCLEOTIDE SEQUENCE [LARGE SCALE GENOMIC DNA]</scope>
    <source>
        <strain evidence="2 3">KCTC 42575</strain>
    </source>
</reference>
<dbReference type="InterPro" id="IPR024775">
    <property type="entry name" value="DinB-like"/>
</dbReference>
<sequence>MRQAEKSEYPQHKYFSRYIEYSDSQDVIEMLTKQKEEVLFLMKNLSVEQQKYRYAEGKWSIQELLGHITDTERIFSYRSVCIARGEKNPLPGFDENEYMEAANFESQPFEDLLEQYRLVRESSIALYRSMTEEVASRMGNANGFAVSARAYAWAIAGHEAHHLSIIRERYLG</sequence>
<dbReference type="Gene3D" id="1.20.120.450">
    <property type="entry name" value="dinb family like domain"/>
    <property type="match status" value="1"/>
</dbReference>
<keyword evidence="3" id="KW-1185">Reference proteome</keyword>
<dbReference type="RefSeq" id="WP_283344279.1">
    <property type="nucleotide sequence ID" value="NZ_JASHIF010000007.1"/>
</dbReference>
<evidence type="ECO:0000313" key="2">
    <source>
        <dbReference type="EMBL" id="MDI9859318.1"/>
    </source>
</evidence>
<dbReference type="SUPFAM" id="SSF109854">
    <property type="entry name" value="DinB/YfiT-like putative metalloenzymes"/>
    <property type="match status" value="1"/>
</dbReference>
<dbReference type="EMBL" id="JASHIF010000007">
    <property type="protein sequence ID" value="MDI9859318.1"/>
    <property type="molecule type" value="Genomic_DNA"/>
</dbReference>
<dbReference type="Pfam" id="PF12867">
    <property type="entry name" value="DinB_2"/>
    <property type="match status" value="1"/>
</dbReference>
<protein>
    <submittedName>
        <fullName evidence="2">DinB family protein</fullName>
    </submittedName>
</protein>
<dbReference type="InterPro" id="IPR034660">
    <property type="entry name" value="DinB/YfiT-like"/>
</dbReference>
<comment type="caution">
    <text evidence="2">The sequence shown here is derived from an EMBL/GenBank/DDBJ whole genome shotgun (WGS) entry which is preliminary data.</text>
</comment>
<evidence type="ECO:0000259" key="1">
    <source>
        <dbReference type="Pfam" id="PF12867"/>
    </source>
</evidence>
<proteinExistence type="predicted"/>
<dbReference type="Proteomes" id="UP001236507">
    <property type="component" value="Unassembled WGS sequence"/>
</dbReference>
<gene>
    <name evidence="2" type="ORF">QM524_08865</name>
</gene>
<evidence type="ECO:0000313" key="3">
    <source>
        <dbReference type="Proteomes" id="UP001236507"/>
    </source>
</evidence>
<feature type="domain" description="DinB-like" evidence="1">
    <location>
        <begin position="31"/>
        <end position="166"/>
    </location>
</feature>